<accession>A0A5Q2F0P7</accession>
<name>A0A5Q2F0P7_9CAUD</name>
<gene>
    <name evidence="1" type="ORF">MA2_04</name>
</gene>
<reference evidence="1 2" key="1">
    <citation type="submission" date="2019-08" db="EMBL/GenBank/DDBJ databases">
        <title>Phage-based cocktail containing Podoviridae and Myoviridae bacteriophages inhibit growth of Pectobacterium spp. under in vitro and in vivo conditions.</title>
        <authorList>
            <person name="Zaczek-Moczydlowska M."/>
            <person name="Young G.K."/>
            <person name="Trudgett J."/>
            <person name="Fleming C.C."/>
            <person name="Campbell K."/>
            <person name="OHanlon R."/>
        </authorList>
    </citation>
    <scope>NUCLEOTIDE SEQUENCE [LARGE SCALE GENOMIC DNA]</scope>
</reference>
<evidence type="ECO:0000313" key="1">
    <source>
        <dbReference type="EMBL" id="QGF19663.1"/>
    </source>
</evidence>
<sequence length="599" mass="67147">MKISIAEPNLSNGLEQFTAKVATETRRKLQELFCDKPASFDVPKPLSKDELTCIKQAVYGRADKHMQRATGLLLPPDENLSAAELTDTARIEWMLRALASAGFAAYMDADTDDYNPVLHSHSLEYANSWLKAFLFKNNLPLPSSSDAAQTVAVGIACAPRGTCGYTDDMYVRMSRPRVEGYPLFHGLLVQAPELSMGVHRLVSTNTEDVLTLLRAEMGDSTKLDIKTRSFLRGVVYTEAEVAMFAGYVTLGDFYKLNYRRIPFARAVKEITGSDTAAQKAADVRDVTSYDIVLHPNDRPFGYEYIRMRGENNRLQSCMTHPACEYSSPYGVHPCDVYSTAHYGQGDNGLVLVEAVQADIPVGRGIMNVHSKTIVRWYGEHKAAVMLRNMYGIHIDSDAMDGVRLALIQAGDLIASPYLDGCQDVELCDGVLTVGSYGSIAMDDTSGYRELDEEDTYLCTISGDYYPESELRYQSNTETYYHPDNTDMVCAEHCPVLDEWHDGCSGHYIRVDGKSTWVHDSVGGEELADDDYTYMDDNIGYTRSPDDYVWDDVNEQYYTVSDYTYIIAEREQEESNENNQCKQYHVSCKPYSVSADLMVR</sequence>
<organism evidence="1 2">
    <name type="scientific">Pectobacterium phage MA2</name>
    <dbReference type="NCBI Taxonomy" id="2608298"/>
    <lineage>
        <taxon>Viruses</taxon>
        <taxon>Duplodnaviria</taxon>
        <taxon>Heunggongvirae</taxon>
        <taxon>Uroviricota</taxon>
        <taxon>Caudoviricetes</taxon>
        <taxon>Autographivirales</taxon>
        <taxon>Autoscriptoviridae</taxon>
        <taxon>Corkvirinae</taxon>
        <taxon>Kotilavirus</taxon>
        <taxon>Kotilavirus MA2</taxon>
    </lineage>
</organism>
<proteinExistence type="predicted"/>
<dbReference type="Proteomes" id="UP000355363">
    <property type="component" value="Segment"/>
</dbReference>
<protein>
    <submittedName>
        <fullName evidence="1">Uncharacterized protein</fullName>
    </submittedName>
</protein>
<evidence type="ECO:0000313" key="2">
    <source>
        <dbReference type="Proteomes" id="UP000355363"/>
    </source>
</evidence>
<dbReference type="EMBL" id="MN271656">
    <property type="protein sequence ID" value="QGF19663.1"/>
    <property type="molecule type" value="Genomic_DNA"/>
</dbReference>
<keyword evidence="2" id="KW-1185">Reference proteome</keyword>